<feature type="region of interest" description="Disordered" evidence="1">
    <location>
        <begin position="1"/>
        <end position="60"/>
    </location>
</feature>
<evidence type="ECO:0000313" key="3">
    <source>
        <dbReference type="Proteomes" id="UP001162483"/>
    </source>
</evidence>
<reference evidence="2" key="1">
    <citation type="submission" date="2023-05" db="EMBL/GenBank/DDBJ databases">
        <authorList>
            <person name="Stuckert A."/>
        </authorList>
    </citation>
    <scope>NUCLEOTIDE SEQUENCE</scope>
</reference>
<feature type="non-terminal residue" evidence="2">
    <location>
        <position position="1"/>
    </location>
</feature>
<evidence type="ECO:0000256" key="1">
    <source>
        <dbReference type="SAM" id="MobiDB-lite"/>
    </source>
</evidence>
<accession>A0ABN9H308</accession>
<dbReference type="EMBL" id="CATNWA010019987">
    <property type="protein sequence ID" value="CAI9616122.1"/>
    <property type="molecule type" value="Genomic_DNA"/>
</dbReference>
<comment type="caution">
    <text evidence="2">The sequence shown here is derived from an EMBL/GenBank/DDBJ whole genome shotgun (WGS) entry which is preliminary data.</text>
</comment>
<sequence length="60" mass="6140">GSVANGQTRYKEKAEDWSGVAEVGAGRVQAESGSSRVSQDQAGSRQVAGKGAHGNNTPRP</sequence>
<organism evidence="2 3">
    <name type="scientific">Staurois parvus</name>
    <dbReference type="NCBI Taxonomy" id="386267"/>
    <lineage>
        <taxon>Eukaryota</taxon>
        <taxon>Metazoa</taxon>
        <taxon>Chordata</taxon>
        <taxon>Craniata</taxon>
        <taxon>Vertebrata</taxon>
        <taxon>Euteleostomi</taxon>
        <taxon>Amphibia</taxon>
        <taxon>Batrachia</taxon>
        <taxon>Anura</taxon>
        <taxon>Neobatrachia</taxon>
        <taxon>Ranoidea</taxon>
        <taxon>Ranidae</taxon>
        <taxon>Staurois</taxon>
    </lineage>
</organism>
<name>A0ABN9H308_9NEOB</name>
<feature type="compositionally biased region" description="Polar residues" evidence="1">
    <location>
        <begin position="31"/>
        <end position="44"/>
    </location>
</feature>
<proteinExistence type="predicted"/>
<keyword evidence="3" id="KW-1185">Reference proteome</keyword>
<protein>
    <submittedName>
        <fullName evidence="2">Uncharacterized protein</fullName>
    </submittedName>
</protein>
<evidence type="ECO:0000313" key="2">
    <source>
        <dbReference type="EMBL" id="CAI9616122.1"/>
    </source>
</evidence>
<dbReference type="Proteomes" id="UP001162483">
    <property type="component" value="Unassembled WGS sequence"/>
</dbReference>
<gene>
    <name evidence="2" type="ORF">SPARVUS_LOCUS15327563</name>
</gene>